<dbReference type="Proteomes" id="UP000054324">
    <property type="component" value="Unassembled WGS sequence"/>
</dbReference>
<reference evidence="1 2" key="1">
    <citation type="submission" date="2013-11" db="EMBL/GenBank/DDBJ databases">
        <title>Opisthorchis viverrini - life in the bile duct.</title>
        <authorList>
            <person name="Young N.D."/>
            <person name="Nagarajan N."/>
            <person name="Lin S.J."/>
            <person name="Korhonen P.K."/>
            <person name="Jex A.R."/>
            <person name="Hall R.S."/>
            <person name="Safavi-Hemami H."/>
            <person name="Kaewkong W."/>
            <person name="Bertrand D."/>
            <person name="Gao S."/>
            <person name="Seet Q."/>
            <person name="Wongkham S."/>
            <person name="Teh B.T."/>
            <person name="Wongkham C."/>
            <person name="Intapan P.M."/>
            <person name="Maleewong W."/>
            <person name="Yang X."/>
            <person name="Hu M."/>
            <person name="Wang Z."/>
            <person name="Hofmann A."/>
            <person name="Sternberg P.W."/>
            <person name="Tan P."/>
            <person name="Wang J."/>
            <person name="Gasser R.B."/>
        </authorList>
    </citation>
    <scope>NUCLEOTIDE SEQUENCE [LARGE SCALE GENOMIC DNA]</scope>
</reference>
<sequence length="90" mass="10292">MRRNLEIFQKSTWTCQTEVRTRKMNSSTVAAHHYALPLFSTQVDLEDNTVSSVGENSIPQGTQQLSCRQATLTGHIPITEFGPRRFRRLN</sequence>
<protein>
    <submittedName>
        <fullName evidence="1">Uncharacterized protein</fullName>
    </submittedName>
</protein>
<dbReference type="EMBL" id="KL596620">
    <property type="protein sequence ID" value="KER33975.1"/>
    <property type="molecule type" value="Genomic_DNA"/>
</dbReference>
<gene>
    <name evidence="1" type="ORF">T265_00180</name>
</gene>
<dbReference type="RefSeq" id="XP_009162152.1">
    <property type="nucleotide sequence ID" value="XM_009163888.1"/>
</dbReference>
<dbReference type="GeneID" id="20314368"/>
<dbReference type="AlphaFoldDB" id="A0A075AD22"/>
<evidence type="ECO:0000313" key="1">
    <source>
        <dbReference type="EMBL" id="KER33975.1"/>
    </source>
</evidence>
<proteinExistence type="predicted"/>
<organism evidence="1 2">
    <name type="scientific">Opisthorchis viverrini</name>
    <name type="common">Southeast Asian liver fluke</name>
    <dbReference type="NCBI Taxonomy" id="6198"/>
    <lineage>
        <taxon>Eukaryota</taxon>
        <taxon>Metazoa</taxon>
        <taxon>Spiralia</taxon>
        <taxon>Lophotrochozoa</taxon>
        <taxon>Platyhelminthes</taxon>
        <taxon>Trematoda</taxon>
        <taxon>Digenea</taxon>
        <taxon>Opisthorchiida</taxon>
        <taxon>Opisthorchiata</taxon>
        <taxon>Opisthorchiidae</taxon>
        <taxon>Opisthorchis</taxon>
    </lineage>
</organism>
<keyword evidence="2" id="KW-1185">Reference proteome</keyword>
<accession>A0A075AD22</accession>
<evidence type="ECO:0000313" key="2">
    <source>
        <dbReference type="Proteomes" id="UP000054324"/>
    </source>
</evidence>
<name>A0A075AD22_OPIVI</name>
<dbReference type="CTD" id="20314368"/>
<dbReference type="KEGG" id="ovi:T265_00180"/>